<feature type="region of interest" description="Disordered" evidence="1">
    <location>
        <begin position="45"/>
        <end position="73"/>
    </location>
</feature>
<reference evidence="2" key="2">
    <citation type="submission" date="2020-05" db="UniProtKB">
        <authorList>
            <consortium name="EnsemblMetazoa"/>
        </authorList>
    </citation>
    <scope>IDENTIFICATION</scope>
    <source>
        <strain evidence="2">MINIMUS1</strain>
    </source>
</reference>
<evidence type="ECO:0000313" key="3">
    <source>
        <dbReference type="Proteomes" id="UP000075920"/>
    </source>
</evidence>
<protein>
    <submittedName>
        <fullName evidence="2">Uncharacterized protein</fullName>
    </submittedName>
</protein>
<dbReference type="Proteomes" id="UP000075920">
    <property type="component" value="Unassembled WGS sequence"/>
</dbReference>
<name>A0A182WH13_9DIPT</name>
<organism evidence="2 3">
    <name type="scientific">Anopheles minimus</name>
    <dbReference type="NCBI Taxonomy" id="112268"/>
    <lineage>
        <taxon>Eukaryota</taxon>
        <taxon>Metazoa</taxon>
        <taxon>Ecdysozoa</taxon>
        <taxon>Arthropoda</taxon>
        <taxon>Hexapoda</taxon>
        <taxon>Insecta</taxon>
        <taxon>Pterygota</taxon>
        <taxon>Neoptera</taxon>
        <taxon>Endopterygota</taxon>
        <taxon>Diptera</taxon>
        <taxon>Nematocera</taxon>
        <taxon>Culicoidea</taxon>
        <taxon>Culicidae</taxon>
        <taxon>Anophelinae</taxon>
        <taxon>Anopheles</taxon>
    </lineage>
</organism>
<evidence type="ECO:0000313" key="2">
    <source>
        <dbReference type="EnsemblMetazoa" id="AMIN009665-PA"/>
    </source>
</evidence>
<dbReference type="VEuPathDB" id="VectorBase:AMIN009665"/>
<feature type="compositionally biased region" description="Basic and acidic residues" evidence="1">
    <location>
        <begin position="48"/>
        <end position="67"/>
    </location>
</feature>
<dbReference type="AlphaFoldDB" id="A0A182WH13"/>
<evidence type="ECO:0000256" key="1">
    <source>
        <dbReference type="SAM" id="MobiDB-lite"/>
    </source>
</evidence>
<accession>A0A182WH13</accession>
<dbReference type="EnsemblMetazoa" id="AMIN009665-RA">
    <property type="protein sequence ID" value="AMIN009665-PA"/>
    <property type="gene ID" value="AMIN009665"/>
</dbReference>
<reference evidence="3" key="1">
    <citation type="submission" date="2013-03" db="EMBL/GenBank/DDBJ databases">
        <title>The Genome Sequence of Anopheles minimus MINIMUS1.</title>
        <authorList>
            <consortium name="The Broad Institute Genomics Platform"/>
            <person name="Neafsey D.E."/>
            <person name="Walton C."/>
            <person name="Walker B."/>
            <person name="Young S.K."/>
            <person name="Zeng Q."/>
            <person name="Gargeya S."/>
            <person name="Fitzgerald M."/>
            <person name="Haas B."/>
            <person name="Abouelleil A."/>
            <person name="Allen A.W."/>
            <person name="Alvarado L."/>
            <person name="Arachchi H.M."/>
            <person name="Berlin A.M."/>
            <person name="Chapman S.B."/>
            <person name="Gainer-Dewar J."/>
            <person name="Goldberg J."/>
            <person name="Griggs A."/>
            <person name="Gujja S."/>
            <person name="Hansen M."/>
            <person name="Howarth C."/>
            <person name="Imamovic A."/>
            <person name="Ireland A."/>
            <person name="Larimer J."/>
            <person name="McCowan C."/>
            <person name="Murphy C."/>
            <person name="Pearson M."/>
            <person name="Poon T.W."/>
            <person name="Priest M."/>
            <person name="Roberts A."/>
            <person name="Saif S."/>
            <person name="Shea T."/>
            <person name="Sisk P."/>
            <person name="Sykes S."/>
            <person name="Wortman J."/>
            <person name="Nusbaum C."/>
            <person name="Birren B."/>
        </authorList>
    </citation>
    <scope>NUCLEOTIDE SEQUENCE [LARGE SCALE GENOMIC DNA]</scope>
    <source>
        <strain evidence="3">MINIMUS1</strain>
    </source>
</reference>
<proteinExistence type="predicted"/>
<sequence length="73" mass="8421">MCPSADRRTRLSSNTSCDVVSALGFHQWLRRSSCLQLRKRPALHQRKGKVEEAMKREGEKDKAKPDVWTKIPN</sequence>
<keyword evidence="3" id="KW-1185">Reference proteome</keyword>